<feature type="transmembrane region" description="Helical" evidence="1">
    <location>
        <begin position="243"/>
        <end position="269"/>
    </location>
</feature>
<comment type="caution">
    <text evidence="3">The sequence shown here is derived from an EMBL/GenBank/DDBJ whole genome shotgun (WGS) entry which is preliminary data.</text>
</comment>
<reference evidence="3" key="2">
    <citation type="journal article" date="2021" name="Genome Biol. Evol.">
        <title>Developing a high-quality reference genome for a parasitic bivalve with doubly uniparental inheritance (Bivalvia: Unionida).</title>
        <authorList>
            <person name="Smith C.H."/>
        </authorList>
    </citation>
    <scope>NUCLEOTIDE SEQUENCE</scope>
    <source>
        <strain evidence="3">CHS0354</strain>
        <tissue evidence="3">Mantle</tissue>
    </source>
</reference>
<dbReference type="Proteomes" id="UP001195483">
    <property type="component" value="Unassembled WGS sequence"/>
</dbReference>
<feature type="chain" id="PRO_5042240389" description="Ig-like domain-containing protein" evidence="2">
    <location>
        <begin position="19"/>
        <end position="349"/>
    </location>
</feature>
<keyword evidence="1" id="KW-0472">Membrane</keyword>
<dbReference type="AlphaFoldDB" id="A0AAE0S8A7"/>
<proteinExistence type="predicted"/>
<keyword evidence="1" id="KW-1133">Transmembrane helix</keyword>
<evidence type="ECO:0008006" key="5">
    <source>
        <dbReference type="Google" id="ProtNLM"/>
    </source>
</evidence>
<feature type="signal peptide" evidence="2">
    <location>
        <begin position="1"/>
        <end position="18"/>
    </location>
</feature>
<accession>A0AAE0S8A7</accession>
<name>A0AAE0S8A7_9BIVA</name>
<reference evidence="3" key="1">
    <citation type="journal article" date="2021" name="Genome Biol. Evol.">
        <title>A High-Quality Reference Genome for a Parasitic Bivalve with Doubly Uniparental Inheritance (Bivalvia: Unionida).</title>
        <authorList>
            <person name="Smith C.H."/>
        </authorList>
    </citation>
    <scope>NUCLEOTIDE SEQUENCE</scope>
    <source>
        <strain evidence="3">CHS0354</strain>
    </source>
</reference>
<dbReference type="EMBL" id="JAEAOA010000545">
    <property type="protein sequence ID" value="KAK3587049.1"/>
    <property type="molecule type" value="Genomic_DNA"/>
</dbReference>
<evidence type="ECO:0000313" key="4">
    <source>
        <dbReference type="Proteomes" id="UP001195483"/>
    </source>
</evidence>
<evidence type="ECO:0000256" key="1">
    <source>
        <dbReference type="SAM" id="Phobius"/>
    </source>
</evidence>
<keyword evidence="4" id="KW-1185">Reference proteome</keyword>
<keyword evidence="1" id="KW-0812">Transmembrane</keyword>
<sequence>MTGQRLYCIQFLITLAVASKVTLDFNKIATFDAIGVDCRVKDREKESVIKIFHGGMEKVALSAGCIINSNDTRLNISCTETENDILLSVNLTYYNNTDQGTWNCSDGKSFDTVTFPYFANFPEQPVISLHETESNVGIYELLCASESKSQPMLARKQLSFIWRLNGHNLTEMHQCFRLSGPVLLLCPDACEQLAKGNISITCAAEEDGLESNESQPFIIPISRVVTAESKKGFDNLDHQINSIVGTLVGACLGSLITGIIIGTFSVIFVTKRGSICIKEHREKERTNDVPIDSMYVNSIMSTAQQRPECEVRQYESLDPNAIEHRRNQYDVICSKGSGQKQKEDAYEIV</sequence>
<reference evidence="3" key="3">
    <citation type="submission" date="2023-05" db="EMBL/GenBank/DDBJ databases">
        <authorList>
            <person name="Smith C.H."/>
        </authorList>
    </citation>
    <scope>NUCLEOTIDE SEQUENCE</scope>
    <source>
        <strain evidence="3">CHS0354</strain>
        <tissue evidence="3">Mantle</tissue>
    </source>
</reference>
<evidence type="ECO:0000313" key="3">
    <source>
        <dbReference type="EMBL" id="KAK3587049.1"/>
    </source>
</evidence>
<evidence type="ECO:0000256" key="2">
    <source>
        <dbReference type="SAM" id="SignalP"/>
    </source>
</evidence>
<organism evidence="3 4">
    <name type="scientific">Potamilus streckersoni</name>
    <dbReference type="NCBI Taxonomy" id="2493646"/>
    <lineage>
        <taxon>Eukaryota</taxon>
        <taxon>Metazoa</taxon>
        <taxon>Spiralia</taxon>
        <taxon>Lophotrochozoa</taxon>
        <taxon>Mollusca</taxon>
        <taxon>Bivalvia</taxon>
        <taxon>Autobranchia</taxon>
        <taxon>Heteroconchia</taxon>
        <taxon>Palaeoheterodonta</taxon>
        <taxon>Unionida</taxon>
        <taxon>Unionoidea</taxon>
        <taxon>Unionidae</taxon>
        <taxon>Ambleminae</taxon>
        <taxon>Lampsilini</taxon>
        <taxon>Potamilus</taxon>
    </lineage>
</organism>
<gene>
    <name evidence="3" type="ORF">CHS0354_008077</name>
</gene>
<protein>
    <recommendedName>
        <fullName evidence="5">Ig-like domain-containing protein</fullName>
    </recommendedName>
</protein>
<keyword evidence="2" id="KW-0732">Signal</keyword>